<dbReference type="SUPFAM" id="SSF54534">
    <property type="entry name" value="FKBP-like"/>
    <property type="match status" value="1"/>
</dbReference>
<dbReference type="PANTHER" id="PTHR43811">
    <property type="entry name" value="FKBP-TYPE PEPTIDYL-PROLYL CIS-TRANS ISOMERASE FKPA"/>
    <property type="match status" value="1"/>
</dbReference>
<dbReference type="Gene3D" id="3.10.50.40">
    <property type="match status" value="1"/>
</dbReference>
<dbReference type="PROSITE" id="PS51257">
    <property type="entry name" value="PROKAR_LIPOPROTEIN"/>
    <property type="match status" value="1"/>
</dbReference>
<keyword evidence="12" id="KW-1185">Reference proteome</keyword>
<dbReference type="STRING" id="1285928.SAMN04487894_11589"/>
<dbReference type="RefSeq" id="WP_090392200.1">
    <property type="nucleotide sequence ID" value="NZ_FMZO01000015.1"/>
</dbReference>
<dbReference type="AlphaFoldDB" id="A0A1G6YGH8"/>
<name>A0A1G6YGH8_NIADE</name>
<dbReference type="InterPro" id="IPR001179">
    <property type="entry name" value="PPIase_FKBP_dom"/>
</dbReference>
<dbReference type="PANTHER" id="PTHR43811:SF19">
    <property type="entry name" value="39 KDA FK506-BINDING NUCLEAR PROTEIN"/>
    <property type="match status" value="1"/>
</dbReference>
<dbReference type="InterPro" id="IPR046357">
    <property type="entry name" value="PPIase_dom_sf"/>
</dbReference>
<dbReference type="Pfam" id="PF00254">
    <property type="entry name" value="FKBP_C"/>
    <property type="match status" value="1"/>
</dbReference>
<keyword evidence="5 6" id="KW-0413">Isomerase</keyword>
<dbReference type="EC" id="5.2.1.8" evidence="3 6"/>
<dbReference type="OrthoDB" id="9814548at2"/>
<evidence type="ECO:0000256" key="7">
    <source>
        <dbReference type="SAM" id="Coils"/>
    </source>
</evidence>
<dbReference type="CDD" id="cd22249">
    <property type="entry name" value="UDM1_RNF168_RNF169-like"/>
    <property type="match status" value="1"/>
</dbReference>
<evidence type="ECO:0000313" key="11">
    <source>
        <dbReference type="EMBL" id="SDD88725.1"/>
    </source>
</evidence>
<evidence type="ECO:0000256" key="3">
    <source>
        <dbReference type="ARBA" id="ARBA00013194"/>
    </source>
</evidence>
<dbReference type="Proteomes" id="UP000198757">
    <property type="component" value="Unassembled WGS sequence"/>
</dbReference>
<dbReference type="EMBL" id="FMZO01000015">
    <property type="protein sequence ID" value="SDD88725.1"/>
    <property type="molecule type" value="Genomic_DNA"/>
</dbReference>
<feature type="chain" id="PRO_5011620409" description="peptidylprolyl isomerase" evidence="9">
    <location>
        <begin position="22"/>
        <end position="348"/>
    </location>
</feature>
<feature type="signal peptide" evidence="9">
    <location>
        <begin position="1"/>
        <end position="21"/>
    </location>
</feature>
<proteinExistence type="inferred from homology"/>
<evidence type="ECO:0000256" key="2">
    <source>
        <dbReference type="ARBA" id="ARBA00006577"/>
    </source>
</evidence>
<sequence length="348" mass="38080">MKRFRSAGLFLFTAMAFTACNNTDFKTSPSGLQYKIFSGAGKDSAVDGNVLKLNMIVRLSGHKDTVLANTYGKLPFFTAVRALPPGQSVYDPSELFHGLKKGDSLVVLIHIDSAIKKGILPEAQLPPYLKKGDRITYTYKVLELFKSDSIARADYQKEMVKDAPRQQKEQEEMMAKMKKEMEAKQKVEDAELEKSGEKAKQTAEVEEYLKKKGINAAKTPIGAFVKLDNPGTGAPVADGKYVTVKYTGKKVLNDSTFEGPSSFTTKIGVGGAIRGFEDGLKQFRQGGTGAVYIPGYLAYGKTPPQGAPFKEYEPLYFEVEIASVSDSMPAPQMPPPAPQPPAKKEPKK</sequence>
<dbReference type="GO" id="GO:0003755">
    <property type="term" value="F:peptidyl-prolyl cis-trans isomerase activity"/>
    <property type="evidence" value="ECO:0007669"/>
    <property type="project" value="UniProtKB-KW"/>
</dbReference>
<keyword evidence="7" id="KW-0175">Coiled coil</keyword>
<feature type="compositionally biased region" description="Pro residues" evidence="8">
    <location>
        <begin position="331"/>
        <end position="341"/>
    </location>
</feature>
<feature type="domain" description="PPIase FKBP-type" evidence="10">
    <location>
        <begin position="239"/>
        <end position="325"/>
    </location>
</feature>
<evidence type="ECO:0000256" key="8">
    <source>
        <dbReference type="SAM" id="MobiDB-lite"/>
    </source>
</evidence>
<accession>A0A1G6YGH8</accession>
<keyword evidence="9" id="KW-0732">Signal</keyword>
<evidence type="ECO:0000256" key="4">
    <source>
        <dbReference type="ARBA" id="ARBA00023110"/>
    </source>
</evidence>
<evidence type="ECO:0000256" key="1">
    <source>
        <dbReference type="ARBA" id="ARBA00000971"/>
    </source>
</evidence>
<organism evidence="11 12">
    <name type="scientific">Niabella drilacis (strain DSM 25811 / CCM 8410 / CCUG 62505 / LMG 26954 / E90)</name>
    <dbReference type="NCBI Taxonomy" id="1285928"/>
    <lineage>
        <taxon>Bacteria</taxon>
        <taxon>Pseudomonadati</taxon>
        <taxon>Bacteroidota</taxon>
        <taxon>Chitinophagia</taxon>
        <taxon>Chitinophagales</taxon>
        <taxon>Chitinophagaceae</taxon>
        <taxon>Niabella</taxon>
    </lineage>
</organism>
<evidence type="ECO:0000313" key="12">
    <source>
        <dbReference type="Proteomes" id="UP000198757"/>
    </source>
</evidence>
<evidence type="ECO:0000256" key="6">
    <source>
        <dbReference type="PROSITE-ProRule" id="PRU00277"/>
    </source>
</evidence>
<evidence type="ECO:0000256" key="9">
    <source>
        <dbReference type="SAM" id="SignalP"/>
    </source>
</evidence>
<evidence type="ECO:0000259" key="10">
    <source>
        <dbReference type="PROSITE" id="PS50059"/>
    </source>
</evidence>
<reference evidence="12" key="1">
    <citation type="submission" date="2016-10" db="EMBL/GenBank/DDBJ databases">
        <authorList>
            <person name="Varghese N."/>
            <person name="Submissions S."/>
        </authorList>
    </citation>
    <scope>NUCLEOTIDE SEQUENCE [LARGE SCALE GENOMIC DNA]</scope>
    <source>
        <strain evidence="12">DSM 25811 / CCM 8410 / LMG 26954 / E90</strain>
    </source>
</reference>
<protein>
    <recommendedName>
        <fullName evidence="3 6">peptidylprolyl isomerase</fullName>
        <ecNumber evidence="3 6">5.2.1.8</ecNumber>
    </recommendedName>
</protein>
<comment type="catalytic activity">
    <reaction evidence="1 6">
        <text>[protein]-peptidylproline (omega=180) = [protein]-peptidylproline (omega=0)</text>
        <dbReference type="Rhea" id="RHEA:16237"/>
        <dbReference type="Rhea" id="RHEA-COMP:10747"/>
        <dbReference type="Rhea" id="RHEA-COMP:10748"/>
        <dbReference type="ChEBI" id="CHEBI:83833"/>
        <dbReference type="ChEBI" id="CHEBI:83834"/>
        <dbReference type="EC" id="5.2.1.8"/>
    </reaction>
</comment>
<evidence type="ECO:0000256" key="5">
    <source>
        <dbReference type="ARBA" id="ARBA00023235"/>
    </source>
</evidence>
<feature type="region of interest" description="Disordered" evidence="8">
    <location>
        <begin position="327"/>
        <end position="348"/>
    </location>
</feature>
<comment type="similarity">
    <text evidence="2">Belongs to the FKBP-type PPIase family.</text>
</comment>
<dbReference type="PROSITE" id="PS50059">
    <property type="entry name" value="FKBP_PPIASE"/>
    <property type="match status" value="1"/>
</dbReference>
<feature type="coiled-coil region" evidence="7">
    <location>
        <begin position="167"/>
        <end position="200"/>
    </location>
</feature>
<keyword evidence="4 6" id="KW-0697">Rotamase</keyword>
<gene>
    <name evidence="11" type="ORF">SAMN04487894_11589</name>
</gene>